<gene>
    <name evidence="1" type="ORF">A7Q10_09080</name>
</gene>
<organism evidence="1 2">
    <name type="scientific">Methylacidiphilum caldifontis</name>
    <dbReference type="NCBI Taxonomy" id="2795386"/>
    <lineage>
        <taxon>Bacteria</taxon>
        <taxon>Pseudomonadati</taxon>
        <taxon>Verrucomicrobiota</taxon>
        <taxon>Methylacidiphilae</taxon>
        <taxon>Methylacidiphilales</taxon>
        <taxon>Methylacidiphilaceae</taxon>
        <taxon>Methylacidiphilum (ex Ratnadevi et al. 2023)</taxon>
    </lineage>
</organism>
<name>A0A4Y8PB15_9BACT</name>
<protein>
    <recommendedName>
        <fullName evidence="3">CRISPR type III-B/RAMP module-associated protein Cmr5</fullName>
    </recommendedName>
</protein>
<dbReference type="OrthoDB" id="48984at2"/>
<evidence type="ECO:0008006" key="3">
    <source>
        <dbReference type="Google" id="ProtNLM"/>
    </source>
</evidence>
<reference evidence="1 2" key="1">
    <citation type="submission" date="2016-05" db="EMBL/GenBank/DDBJ databases">
        <title>Diversity and Homogeneity among Thermoacidophilic Verrucomicrobia Methanotrophs Linked with Geographical Origin.</title>
        <authorList>
            <person name="Erikstad H.-A."/>
            <person name="Smestad N.B."/>
            <person name="Ceballos R.M."/>
            <person name="Birkeland N.-K."/>
        </authorList>
    </citation>
    <scope>NUCLEOTIDE SEQUENCE [LARGE SCALE GENOMIC DNA]</scope>
    <source>
        <strain evidence="1 2">Phi</strain>
    </source>
</reference>
<dbReference type="RefSeq" id="WP_134440377.1">
    <property type="nucleotide sequence ID" value="NZ_LXQC01000147.1"/>
</dbReference>
<dbReference type="Proteomes" id="UP000297713">
    <property type="component" value="Unassembled WGS sequence"/>
</dbReference>
<comment type="caution">
    <text evidence="1">The sequence shown here is derived from an EMBL/GenBank/DDBJ whole genome shotgun (WGS) entry which is preliminary data.</text>
</comment>
<keyword evidence="2" id="KW-1185">Reference proteome</keyword>
<dbReference type="AlphaFoldDB" id="A0A4Y8PB15"/>
<dbReference type="EMBL" id="LXQC01000147">
    <property type="protein sequence ID" value="TFE67822.1"/>
    <property type="molecule type" value="Genomic_DNA"/>
</dbReference>
<evidence type="ECO:0000313" key="2">
    <source>
        <dbReference type="Proteomes" id="UP000297713"/>
    </source>
</evidence>
<evidence type="ECO:0000313" key="1">
    <source>
        <dbReference type="EMBL" id="TFE67822.1"/>
    </source>
</evidence>
<accession>A0A4Y8PB15</accession>
<sequence length="149" mass="17380">MENLDVLCAIYGKKIADDIQNIDERLLHQALSVLQEQGVFAFFLFLEYKEGKKSENKPDKVSQARKICQEFLQNCPPNQPLLKKRDHNQGGTKEKTKCKDFNQLLSEKCDDLWKMLKDLNSDLNMLIFAHDLLLRVLTYALYYVRAKPD</sequence>
<proteinExistence type="predicted"/>